<name>A0ACC3SP68_9PEZI</name>
<keyword evidence="2" id="KW-1185">Reference proteome</keyword>
<evidence type="ECO:0000313" key="1">
    <source>
        <dbReference type="EMBL" id="KAK8217141.1"/>
    </source>
</evidence>
<gene>
    <name evidence="1" type="ORF">M8818_001392</name>
</gene>
<sequence length="136" mass="14273">MPLVPARLRLLTRGIVGADASELPGVPMPRLCSVHQELCKFHTLALLPMPKPPTACPCHPARDCGLAPSRTGTVHVHADANSTTTARITYTPHCLLCLLAIRALASCSDARLVFARGLAGDSEPAVSPSPDPTPVP</sequence>
<organism evidence="1 2">
    <name type="scientific">Zalaria obscura</name>
    <dbReference type="NCBI Taxonomy" id="2024903"/>
    <lineage>
        <taxon>Eukaryota</taxon>
        <taxon>Fungi</taxon>
        <taxon>Dikarya</taxon>
        <taxon>Ascomycota</taxon>
        <taxon>Pezizomycotina</taxon>
        <taxon>Dothideomycetes</taxon>
        <taxon>Dothideomycetidae</taxon>
        <taxon>Dothideales</taxon>
        <taxon>Zalariaceae</taxon>
        <taxon>Zalaria</taxon>
    </lineage>
</organism>
<comment type="caution">
    <text evidence="1">The sequence shown here is derived from an EMBL/GenBank/DDBJ whole genome shotgun (WGS) entry which is preliminary data.</text>
</comment>
<protein>
    <submittedName>
        <fullName evidence="1">Uncharacterized protein</fullName>
    </submittedName>
</protein>
<dbReference type="EMBL" id="JAMKPW020000006">
    <property type="protein sequence ID" value="KAK8217141.1"/>
    <property type="molecule type" value="Genomic_DNA"/>
</dbReference>
<proteinExistence type="predicted"/>
<reference evidence="1" key="1">
    <citation type="submission" date="2024-02" db="EMBL/GenBank/DDBJ databases">
        <title>Metagenome Assembled Genome of Zalaria obscura JY119.</title>
        <authorList>
            <person name="Vighnesh L."/>
            <person name="Jagadeeshwari U."/>
            <person name="Venkata Ramana C."/>
            <person name="Sasikala C."/>
        </authorList>
    </citation>
    <scope>NUCLEOTIDE SEQUENCE</scope>
    <source>
        <strain evidence="1">JY119</strain>
    </source>
</reference>
<dbReference type="Proteomes" id="UP001320706">
    <property type="component" value="Unassembled WGS sequence"/>
</dbReference>
<evidence type="ECO:0000313" key="2">
    <source>
        <dbReference type="Proteomes" id="UP001320706"/>
    </source>
</evidence>
<accession>A0ACC3SP68</accession>